<keyword evidence="2" id="KW-0808">Transferase</keyword>
<dbReference type="PROSITE" id="PS51186">
    <property type="entry name" value="GNAT"/>
    <property type="match status" value="1"/>
</dbReference>
<dbReference type="InterPro" id="IPR016181">
    <property type="entry name" value="Acyl_CoA_acyltransferase"/>
</dbReference>
<organism evidence="2 3">
    <name type="scientific">Kurthia sibirica</name>
    <dbReference type="NCBI Taxonomy" id="202750"/>
    <lineage>
        <taxon>Bacteria</taxon>
        <taxon>Bacillati</taxon>
        <taxon>Bacillota</taxon>
        <taxon>Bacilli</taxon>
        <taxon>Bacillales</taxon>
        <taxon>Caryophanaceae</taxon>
        <taxon>Kurthia</taxon>
    </lineage>
</organism>
<dbReference type="RefSeq" id="WP_109307066.1">
    <property type="nucleotide sequence ID" value="NZ_BJUF01000007.1"/>
</dbReference>
<dbReference type="Proteomes" id="UP000245938">
    <property type="component" value="Unassembled WGS sequence"/>
</dbReference>
<reference evidence="2 3" key="1">
    <citation type="submission" date="2018-05" db="EMBL/GenBank/DDBJ databases">
        <title>Kurthia sibirica genome sequence.</title>
        <authorList>
            <person name="Maclea K.S."/>
            <person name="Goen A.E."/>
        </authorList>
    </citation>
    <scope>NUCLEOTIDE SEQUENCE [LARGE SCALE GENOMIC DNA]</scope>
    <source>
        <strain evidence="2 3">ATCC 49154</strain>
    </source>
</reference>
<feature type="domain" description="N-acetyltransferase" evidence="1">
    <location>
        <begin position="1"/>
        <end position="148"/>
    </location>
</feature>
<accession>A0A2U3AII9</accession>
<evidence type="ECO:0000313" key="3">
    <source>
        <dbReference type="Proteomes" id="UP000245938"/>
    </source>
</evidence>
<dbReference type="Pfam" id="PF17668">
    <property type="entry name" value="Acetyltransf_17"/>
    <property type="match status" value="1"/>
</dbReference>
<keyword evidence="3" id="KW-1185">Reference proteome</keyword>
<dbReference type="Gene3D" id="3.40.630.30">
    <property type="match status" value="2"/>
</dbReference>
<dbReference type="PANTHER" id="PTHR37817">
    <property type="entry name" value="N-ACETYLTRANSFERASE EIS"/>
    <property type="match status" value="1"/>
</dbReference>
<dbReference type="AlphaFoldDB" id="A0A2U3AII9"/>
<dbReference type="Pfam" id="PF13527">
    <property type="entry name" value="Acetyltransf_9"/>
    <property type="match status" value="1"/>
</dbReference>
<dbReference type="EMBL" id="QFVR01000023">
    <property type="protein sequence ID" value="PWI24358.1"/>
    <property type="molecule type" value="Genomic_DNA"/>
</dbReference>
<evidence type="ECO:0000259" key="1">
    <source>
        <dbReference type="PROSITE" id="PS51186"/>
    </source>
</evidence>
<dbReference type="Pfam" id="PF13530">
    <property type="entry name" value="SCP2_2"/>
    <property type="match status" value="1"/>
</dbReference>
<name>A0A2U3AII9_9BACL</name>
<dbReference type="InterPro" id="IPR025559">
    <property type="entry name" value="Eis_dom"/>
</dbReference>
<dbReference type="Gene3D" id="3.30.1050.10">
    <property type="entry name" value="SCP2 sterol-binding domain"/>
    <property type="match status" value="1"/>
</dbReference>
<comment type="caution">
    <text evidence="2">The sequence shown here is derived from an EMBL/GenBank/DDBJ whole genome shotgun (WGS) entry which is preliminary data.</text>
</comment>
<dbReference type="GO" id="GO:0034069">
    <property type="term" value="F:aminoglycoside N-acetyltransferase activity"/>
    <property type="evidence" value="ECO:0007669"/>
    <property type="project" value="TreeGrafter"/>
</dbReference>
<sequence length="391" mass="45343">MDIRQVVATEYEEVEQLREYSFSSVYNAEKLKDFQYWMQHSATLGSFVDGKLVGQILVLPLNLTMRGQNFNMGGIGFVATYPEYRNQGIMKKLMIYALETMRENKQNISVLAPYSVSFYHYFGWSLFNDVLRFDISPANFPRLGKKVDRIKRTSFKHKDVQLFEDIKNYHNEVVAKNPGAMIRDHAWWNRIEARQPYAHFAAVFNDEQEVIGYIRYEIIGLTFTIEDFYATNYAAEAAIWRFVVAHEASINRITGICHATMKVGITLPEPQFTQQIKQETMLRIVDVAAFFTDFLWQQDDLSLYMSVSDPFAQWNNGIFHVTSNGVTIVDEATLKEQPIVELTINTVALLVSGYASVQQLRYYDLLQMTDETANQWDKAFPTQASFFNEYF</sequence>
<dbReference type="CDD" id="cd04301">
    <property type="entry name" value="NAT_SF"/>
    <property type="match status" value="1"/>
</dbReference>
<dbReference type="SUPFAM" id="SSF55729">
    <property type="entry name" value="Acyl-CoA N-acyltransferases (Nat)"/>
    <property type="match status" value="1"/>
</dbReference>
<dbReference type="InterPro" id="IPR000182">
    <property type="entry name" value="GNAT_dom"/>
</dbReference>
<gene>
    <name evidence="2" type="ORF">DEX24_14140</name>
</gene>
<dbReference type="OrthoDB" id="9768284at2"/>
<dbReference type="InterPro" id="IPR051554">
    <property type="entry name" value="Acetyltransferase_Eis"/>
</dbReference>
<protein>
    <submittedName>
        <fullName evidence="2">GNAT family N-acetyltransferase</fullName>
    </submittedName>
</protein>
<dbReference type="PANTHER" id="PTHR37817:SF1">
    <property type="entry name" value="N-ACETYLTRANSFERASE EIS"/>
    <property type="match status" value="1"/>
</dbReference>
<dbReference type="SUPFAM" id="SSF55718">
    <property type="entry name" value="SCP-like"/>
    <property type="match status" value="1"/>
</dbReference>
<dbReference type="InterPro" id="IPR036527">
    <property type="entry name" value="SCP2_sterol-bd_dom_sf"/>
</dbReference>
<proteinExistence type="predicted"/>
<evidence type="ECO:0000313" key="2">
    <source>
        <dbReference type="EMBL" id="PWI24358.1"/>
    </source>
</evidence>
<dbReference type="InterPro" id="IPR041380">
    <property type="entry name" value="Acetyltransf_17"/>
</dbReference>
<dbReference type="GO" id="GO:0030649">
    <property type="term" value="P:aminoglycoside antibiotic catabolic process"/>
    <property type="evidence" value="ECO:0007669"/>
    <property type="project" value="TreeGrafter"/>
</dbReference>